<dbReference type="CDD" id="cd14704">
    <property type="entry name" value="bZIP_HY5-like"/>
    <property type="match status" value="1"/>
</dbReference>
<dbReference type="STRING" id="13333.W1PTX6"/>
<dbReference type="HOGENOM" id="CLU_695121_0_0_1"/>
<feature type="domain" description="BZIP" evidence="9">
    <location>
        <begin position="206"/>
        <end position="269"/>
    </location>
</feature>
<dbReference type="PANTHER" id="PTHR47416">
    <property type="entry name" value="BASIC-LEUCINE ZIPPER TRANSCRIPTION FACTOR F-RELATED"/>
    <property type="match status" value="1"/>
</dbReference>
<evidence type="ECO:0000256" key="8">
    <source>
        <dbReference type="SAM" id="MobiDB-lite"/>
    </source>
</evidence>
<feature type="compositionally biased region" description="Acidic residues" evidence="8">
    <location>
        <begin position="185"/>
        <end position="203"/>
    </location>
</feature>
<reference evidence="11" key="1">
    <citation type="journal article" date="2013" name="Science">
        <title>The Amborella genome and the evolution of flowering plants.</title>
        <authorList>
            <consortium name="Amborella Genome Project"/>
        </authorList>
    </citation>
    <scope>NUCLEOTIDE SEQUENCE [LARGE SCALE GENOMIC DNA]</scope>
</reference>
<dbReference type="PANTHER" id="PTHR47416:SF8">
    <property type="entry name" value="BASIC-LEUCINE ZIPPER TRANSCRIPTION FACTOR E-RELATED"/>
    <property type="match status" value="1"/>
</dbReference>
<evidence type="ECO:0000256" key="3">
    <source>
        <dbReference type="ARBA" id="ARBA00007163"/>
    </source>
</evidence>
<evidence type="ECO:0000256" key="1">
    <source>
        <dbReference type="ARBA" id="ARBA00004123"/>
    </source>
</evidence>
<evidence type="ECO:0000256" key="6">
    <source>
        <dbReference type="ARBA" id="ARBA00023163"/>
    </source>
</evidence>
<dbReference type="EMBL" id="KI392687">
    <property type="protein sequence ID" value="ERN11513.1"/>
    <property type="molecule type" value="Genomic_DNA"/>
</dbReference>
<dbReference type="AlphaFoldDB" id="W1PTX6"/>
<evidence type="ECO:0000256" key="7">
    <source>
        <dbReference type="ARBA" id="ARBA00023242"/>
    </source>
</evidence>
<dbReference type="Proteomes" id="UP000017836">
    <property type="component" value="Unassembled WGS sequence"/>
</dbReference>
<dbReference type="Gene3D" id="1.20.5.170">
    <property type="match status" value="1"/>
</dbReference>
<evidence type="ECO:0000256" key="4">
    <source>
        <dbReference type="ARBA" id="ARBA00023015"/>
    </source>
</evidence>
<dbReference type="GO" id="GO:0003677">
    <property type="term" value="F:DNA binding"/>
    <property type="evidence" value="ECO:0007669"/>
    <property type="project" value="UniProtKB-KW"/>
</dbReference>
<keyword evidence="5" id="KW-0238">DNA-binding</keyword>
<keyword evidence="7" id="KW-0539">Nucleus</keyword>
<dbReference type="SMART" id="SM00338">
    <property type="entry name" value="BRLZ"/>
    <property type="match status" value="1"/>
</dbReference>
<comment type="subcellular location">
    <subcellularLocation>
        <location evidence="2">Endoplasmic reticulum membrane</location>
        <topology evidence="2">Single-pass membrane protein</topology>
    </subcellularLocation>
    <subcellularLocation>
        <location evidence="1">Nucleus</location>
    </subcellularLocation>
</comment>
<organism evidence="10 11">
    <name type="scientific">Amborella trichopoda</name>
    <dbReference type="NCBI Taxonomy" id="13333"/>
    <lineage>
        <taxon>Eukaryota</taxon>
        <taxon>Viridiplantae</taxon>
        <taxon>Streptophyta</taxon>
        <taxon>Embryophyta</taxon>
        <taxon>Tracheophyta</taxon>
        <taxon>Spermatophyta</taxon>
        <taxon>Magnoliopsida</taxon>
        <taxon>Amborellales</taxon>
        <taxon>Amborellaceae</taxon>
        <taxon>Amborella</taxon>
    </lineage>
</organism>
<dbReference type="KEGG" id="atr:18439711"/>
<dbReference type="GO" id="GO:0005634">
    <property type="term" value="C:nucleus"/>
    <property type="evidence" value="ECO:0007669"/>
    <property type="project" value="UniProtKB-SubCell"/>
</dbReference>
<dbReference type="Gramene" id="ERN11513">
    <property type="protein sequence ID" value="ERN11513"/>
    <property type="gene ID" value="AMTR_s00022p00120000"/>
</dbReference>
<name>W1PTX6_AMBTC</name>
<protein>
    <recommendedName>
        <fullName evidence="9">BZIP domain-containing protein</fullName>
    </recommendedName>
</protein>
<dbReference type="GO" id="GO:0003700">
    <property type="term" value="F:DNA-binding transcription factor activity"/>
    <property type="evidence" value="ECO:0007669"/>
    <property type="project" value="InterPro"/>
</dbReference>
<proteinExistence type="inferred from homology"/>
<accession>W1PTX6</accession>
<evidence type="ECO:0000313" key="11">
    <source>
        <dbReference type="Proteomes" id="UP000017836"/>
    </source>
</evidence>
<evidence type="ECO:0000259" key="9">
    <source>
        <dbReference type="PROSITE" id="PS50217"/>
    </source>
</evidence>
<dbReference type="PROSITE" id="PS50217">
    <property type="entry name" value="BZIP"/>
    <property type="match status" value="1"/>
</dbReference>
<keyword evidence="6" id="KW-0804">Transcription</keyword>
<evidence type="ECO:0000256" key="2">
    <source>
        <dbReference type="ARBA" id="ARBA00004389"/>
    </source>
</evidence>
<dbReference type="InterPro" id="IPR004827">
    <property type="entry name" value="bZIP"/>
</dbReference>
<dbReference type="InterPro" id="IPR046347">
    <property type="entry name" value="bZIP_sf"/>
</dbReference>
<evidence type="ECO:0000256" key="5">
    <source>
        <dbReference type="ARBA" id="ARBA00023125"/>
    </source>
</evidence>
<dbReference type="SUPFAM" id="SSF57959">
    <property type="entry name" value="Leucine zipper domain"/>
    <property type="match status" value="1"/>
</dbReference>
<feature type="region of interest" description="Disordered" evidence="8">
    <location>
        <begin position="166"/>
        <end position="220"/>
    </location>
</feature>
<keyword evidence="4" id="KW-0805">Transcription regulation</keyword>
<dbReference type="Pfam" id="PF00170">
    <property type="entry name" value="bZIP_1"/>
    <property type="match status" value="1"/>
</dbReference>
<dbReference type="GO" id="GO:0005789">
    <property type="term" value="C:endoplasmic reticulum membrane"/>
    <property type="evidence" value="ECO:0007669"/>
    <property type="project" value="UniProtKB-SubCell"/>
</dbReference>
<evidence type="ECO:0000313" key="10">
    <source>
        <dbReference type="EMBL" id="ERN11513.1"/>
    </source>
</evidence>
<dbReference type="eggNOG" id="KOG0017">
    <property type="taxonomic scope" value="Eukaryota"/>
</dbReference>
<comment type="similarity">
    <text evidence="3">Belongs to the bZIP family.</text>
</comment>
<gene>
    <name evidence="10" type="ORF">AMTR_s00022p00120000</name>
</gene>
<dbReference type="OrthoDB" id="674948at2759"/>
<sequence length="397" mass="45545">MAELVEESFREDNWDFTLDDIPDITLDLDIFSEPLVYHPSTPETLTKNASSFYSPSETLEYFDSLHSHSKTLTENEETTINGMEQIMTVEETVEPNITIMEENLDLKIREMEKALLVEDEQLQDDEGFSEIFFSDIFPENSEKSSESSPVSGVSSQSVDIFAGEADKQVEPSPESGGLVESPVIVEDESNVAEEKEEEKEGDEDHLSKKRKRQIRNRDSALRSRERRKEFVKDLEIKSKYLEAECRRLQNLLGFCYAENNALRLHIQKRNNEVAAGLVRAKQESAVLPLESLLLGSLFWLLIMVSAFLSIGPFSVSHPELVLRLDRSLGQELTSLKRLWVRPETLESKPRSPVALLLRRWRFSRTKMKMRAISCSMDLNFRERVSWPLFKDGDLSIS</sequence>
<keyword evidence="11" id="KW-1185">Reference proteome</keyword>